<evidence type="ECO:0000259" key="13">
    <source>
        <dbReference type="Pfam" id="PF08234"/>
    </source>
</evidence>
<evidence type="ECO:0000313" key="15">
    <source>
        <dbReference type="Proteomes" id="UP001338582"/>
    </source>
</evidence>
<keyword evidence="4 11" id="KW-0158">Chromosome</keyword>
<dbReference type="KEGG" id="asau:88174643"/>
<evidence type="ECO:0000256" key="1">
    <source>
        <dbReference type="ARBA" id="ARBA00002772"/>
    </source>
</evidence>
<feature type="domain" description="Chromosome segregation protein Spc25 C-terminal" evidence="13">
    <location>
        <begin position="159"/>
        <end position="229"/>
    </location>
</feature>
<keyword evidence="15" id="KW-1185">Reference proteome</keyword>
<protein>
    <recommendedName>
        <fullName evidence="11">Kinetochore protein SPC25</fullName>
    </recommendedName>
</protein>
<dbReference type="GO" id="GO:0031262">
    <property type="term" value="C:Ndc80 complex"/>
    <property type="evidence" value="ECO:0007669"/>
    <property type="project" value="InterPro"/>
</dbReference>
<keyword evidence="5 11" id="KW-0132">Cell division</keyword>
<evidence type="ECO:0000256" key="9">
    <source>
        <dbReference type="ARBA" id="ARBA00023306"/>
    </source>
</evidence>
<reference evidence="14 15" key="1">
    <citation type="submission" date="2023-10" db="EMBL/GenBank/DDBJ databases">
        <title>Draft Genome Sequence of Candida saopaulonensis from a very Premature Infant with Sepsis.</title>
        <authorList>
            <person name="Ning Y."/>
            <person name="Dai R."/>
            <person name="Xiao M."/>
            <person name="Xu Y."/>
            <person name="Yan Q."/>
            <person name="Zhang L."/>
        </authorList>
    </citation>
    <scope>NUCLEOTIDE SEQUENCE [LARGE SCALE GENOMIC DNA]</scope>
    <source>
        <strain evidence="14 15">19XY460</strain>
    </source>
</reference>
<dbReference type="AlphaFoldDB" id="A0AAX4HCH0"/>
<evidence type="ECO:0000256" key="11">
    <source>
        <dbReference type="RuleBase" id="RU367150"/>
    </source>
</evidence>
<evidence type="ECO:0000256" key="3">
    <source>
        <dbReference type="ARBA" id="ARBA00011562"/>
    </source>
</evidence>
<dbReference type="Pfam" id="PF08234">
    <property type="entry name" value="Spindle_Spc25"/>
    <property type="match status" value="1"/>
</dbReference>
<dbReference type="InterPro" id="IPR013255">
    <property type="entry name" value="Spc25_C"/>
</dbReference>
<comment type="subunit">
    <text evidence="3">Component of the NDC80 complex, which consists of NDC80, NUF2, SPC24 and SPC25.</text>
</comment>
<evidence type="ECO:0000313" key="14">
    <source>
        <dbReference type="EMBL" id="WPK26231.1"/>
    </source>
</evidence>
<dbReference type="Proteomes" id="UP001338582">
    <property type="component" value="Chromosome 4"/>
</dbReference>
<evidence type="ECO:0000256" key="10">
    <source>
        <dbReference type="ARBA" id="ARBA00023328"/>
    </source>
</evidence>
<keyword evidence="9 11" id="KW-0131">Cell cycle</keyword>
<comment type="subcellular location">
    <subcellularLocation>
        <location evidence="11">Nucleus</location>
    </subcellularLocation>
    <subcellularLocation>
        <location evidence="11">Chromosome</location>
        <location evidence="11">Centromere</location>
        <location evidence="11">Kinetochore</location>
    </subcellularLocation>
</comment>
<comment type="function">
    <text evidence="1 11">Acts as a component of the essential kinetochore-associated NDC80 complex, which is required for chromosome segregation and spindle checkpoint activity.</text>
</comment>
<evidence type="ECO:0000256" key="6">
    <source>
        <dbReference type="ARBA" id="ARBA00022776"/>
    </source>
</evidence>
<dbReference type="GO" id="GO:0005634">
    <property type="term" value="C:nucleus"/>
    <property type="evidence" value="ECO:0007669"/>
    <property type="project" value="UniProtKB-SubCell"/>
</dbReference>
<organism evidence="14 15">
    <name type="scientific">Australozyma saopauloensis</name>
    <dbReference type="NCBI Taxonomy" id="291208"/>
    <lineage>
        <taxon>Eukaryota</taxon>
        <taxon>Fungi</taxon>
        <taxon>Dikarya</taxon>
        <taxon>Ascomycota</taxon>
        <taxon>Saccharomycotina</taxon>
        <taxon>Pichiomycetes</taxon>
        <taxon>Metschnikowiaceae</taxon>
        <taxon>Australozyma</taxon>
    </lineage>
</organism>
<keyword evidence="7 11" id="KW-0995">Kinetochore</keyword>
<keyword evidence="8 12" id="KW-0175">Coiled coil</keyword>
<dbReference type="GO" id="GO:0051301">
    <property type="term" value="P:cell division"/>
    <property type="evidence" value="ECO:0007669"/>
    <property type="project" value="UniProtKB-UniRule"/>
</dbReference>
<evidence type="ECO:0000256" key="7">
    <source>
        <dbReference type="ARBA" id="ARBA00022838"/>
    </source>
</evidence>
<evidence type="ECO:0000256" key="2">
    <source>
        <dbReference type="ARBA" id="ARBA00006379"/>
    </source>
</evidence>
<keyword evidence="10 11" id="KW-0137">Centromere</keyword>
<comment type="similarity">
    <text evidence="2 11">Belongs to the SPC25 family.</text>
</comment>
<keyword evidence="11" id="KW-0539">Nucleus</keyword>
<accession>A0AAX4HCH0</accession>
<evidence type="ECO:0000256" key="4">
    <source>
        <dbReference type="ARBA" id="ARBA00022454"/>
    </source>
</evidence>
<proteinExistence type="inferred from homology"/>
<dbReference type="GeneID" id="88174643"/>
<dbReference type="RefSeq" id="XP_062878612.1">
    <property type="nucleotide sequence ID" value="XM_063022542.1"/>
</dbReference>
<evidence type="ECO:0000256" key="12">
    <source>
        <dbReference type="SAM" id="Coils"/>
    </source>
</evidence>
<dbReference type="CDD" id="cd23784">
    <property type="entry name" value="RWD_Spc25"/>
    <property type="match status" value="1"/>
</dbReference>
<gene>
    <name evidence="14" type="ORF">PUMCH_003580</name>
</gene>
<evidence type="ECO:0000256" key="8">
    <source>
        <dbReference type="ARBA" id="ARBA00023054"/>
    </source>
</evidence>
<feature type="coiled-coil region" evidence="12">
    <location>
        <begin position="53"/>
        <end position="126"/>
    </location>
</feature>
<keyword evidence="6 11" id="KW-0498">Mitosis</keyword>
<dbReference type="Gene3D" id="3.30.457.50">
    <property type="entry name" value="Chromosome segregation protein Spc25"/>
    <property type="match status" value="1"/>
</dbReference>
<sequence length="236" mass="27036">MLPFYSGKLSFEEFLRVKEEMQELSVQFQDYASLTYSALHKAKQQHILATRELALQRKKLKDEEALIKSQNEQNKATREANLNSLHVKQEKVAALATQLQNLKNTKKALENEIDEAKFDTTRLERSFSEVQQNMIVQNRKDNEELAKYEAYMGLQVEAVANDHLKFKFLNAGGSSTDEEIFFHLYVGGEDYKIGESSPALSAEQTSILEADLNSHGEIMLFLKKIRSVLKTNLRKS</sequence>
<dbReference type="EMBL" id="CP138897">
    <property type="protein sequence ID" value="WPK26231.1"/>
    <property type="molecule type" value="Genomic_DNA"/>
</dbReference>
<evidence type="ECO:0000256" key="5">
    <source>
        <dbReference type="ARBA" id="ARBA00022618"/>
    </source>
</evidence>
<dbReference type="GO" id="GO:0007059">
    <property type="term" value="P:chromosome segregation"/>
    <property type="evidence" value="ECO:0007669"/>
    <property type="project" value="InterPro"/>
</dbReference>
<name>A0AAX4HCH0_9ASCO</name>